<evidence type="ECO:0000256" key="1">
    <source>
        <dbReference type="PROSITE-ProRule" id="PRU00047"/>
    </source>
</evidence>
<dbReference type="OrthoDB" id="427960at2759"/>
<evidence type="ECO:0000259" key="3">
    <source>
        <dbReference type="PROSITE" id="PS50158"/>
    </source>
</evidence>
<dbReference type="GO" id="GO:0003676">
    <property type="term" value="F:nucleic acid binding"/>
    <property type="evidence" value="ECO:0007669"/>
    <property type="project" value="InterPro"/>
</dbReference>
<feature type="compositionally biased region" description="Polar residues" evidence="2">
    <location>
        <begin position="135"/>
        <end position="149"/>
    </location>
</feature>
<dbReference type="AlphaFoldDB" id="A0A7J6L775"/>
<dbReference type="SUPFAM" id="SSF57756">
    <property type="entry name" value="Retrovirus zinc finger-like domains"/>
    <property type="match status" value="1"/>
</dbReference>
<proteinExistence type="predicted"/>
<keyword evidence="5" id="KW-1185">Reference proteome</keyword>
<evidence type="ECO:0000313" key="5">
    <source>
        <dbReference type="Proteomes" id="UP000591131"/>
    </source>
</evidence>
<feature type="region of interest" description="Disordered" evidence="2">
    <location>
        <begin position="135"/>
        <end position="155"/>
    </location>
</feature>
<comment type="caution">
    <text evidence="4">The sequence shown here is derived from an EMBL/GenBank/DDBJ whole genome shotgun (WGS) entry which is preliminary data.</text>
</comment>
<keyword evidence="1" id="KW-0863">Zinc-finger</keyword>
<dbReference type="EMBL" id="JAAPAO010000683">
    <property type="protein sequence ID" value="KAF4655036.1"/>
    <property type="molecule type" value="Genomic_DNA"/>
</dbReference>
<gene>
    <name evidence="4" type="ORF">FOL47_009627</name>
</gene>
<dbReference type="InterPro" id="IPR001878">
    <property type="entry name" value="Znf_CCHC"/>
</dbReference>
<evidence type="ECO:0000313" key="4">
    <source>
        <dbReference type="EMBL" id="KAF4655036.1"/>
    </source>
</evidence>
<feature type="domain" description="CCHC-type" evidence="3">
    <location>
        <begin position="78"/>
        <end position="91"/>
    </location>
</feature>
<accession>A0A7J6L775</accession>
<dbReference type="Gene3D" id="4.10.60.10">
    <property type="entry name" value="Zinc finger, CCHC-type"/>
    <property type="match status" value="1"/>
</dbReference>
<dbReference type="InterPro" id="IPR036875">
    <property type="entry name" value="Znf_CCHC_sf"/>
</dbReference>
<dbReference type="Proteomes" id="UP000591131">
    <property type="component" value="Unassembled WGS sequence"/>
</dbReference>
<keyword evidence="1" id="KW-0862">Zinc</keyword>
<evidence type="ECO:0000256" key="2">
    <source>
        <dbReference type="SAM" id="MobiDB-lite"/>
    </source>
</evidence>
<name>A0A7J6L775_PERCH</name>
<protein>
    <recommendedName>
        <fullName evidence="3">CCHC-type domain-containing protein</fullName>
    </recommendedName>
</protein>
<keyword evidence="1" id="KW-0479">Metal-binding</keyword>
<dbReference type="PROSITE" id="PS50158">
    <property type="entry name" value="ZF_CCHC"/>
    <property type="match status" value="1"/>
</dbReference>
<dbReference type="GO" id="GO:0008270">
    <property type="term" value="F:zinc ion binding"/>
    <property type="evidence" value="ECO:0007669"/>
    <property type="project" value="UniProtKB-KW"/>
</dbReference>
<reference evidence="4 5" key="1">
    <citation type="submission" date="2020-04" db="EMBL/GenBank/DDBJ databases">
        <title>Perkinsus chesapeaki whole genome sequence.</title>
        <authorList>
            <person name="Bogema D.R."/>
        </authorList>
    </citation>
    <scope>NUCLEOTIDE SEQUENCE [LARGE SCALE GENOMIC DNA]</scope>
    <source>
        <strain evidence="4">ATCC PRA-425</strain>
    </source>
</reference>
<sequence>MGICTYEYILKRRLYDGLNSEYLREKVDKELSDSRVSYDKLVSTLSNFERRRLGQATDSESTDPYPFAVGADSMSIACYRCLQSGHPARLCAGQISDIATRCSNCGNRNHSTDLCEVPTKSLNCQRRLKSGTADLNSKSNAFHTDNGVHSSSTSSRSSKISMVVDDLSVCGVVRPVLYDTGADVSLIAIGTLRKITNKRLCFKDPSI</sequence>
<organism evidence="4 5">
    <name type="scientific">Perkinsus chesapeaki</name>
    <name type="common">Clam parasite</name>
    <name type="synonym">Perkinsus andrewsi</name>
    <dbReference type="NCBI Taxonomy" id="330153"/>
    <lineage>
        <taxon>Eukaryota</taxon>
        <taxon>Sar</taxon>
        <taxon>Alveolata</taxon>
        <taxon>Perkinsozoa</taxon>
        <taxon>Perkinsea</taxon>
        <taxon>Perkinsida</taxon>
        <taxon>Perkinsidae</taxon>
        <taxon>Perkinsus</taxon>
    </lineage>
</organism>